<evidence type="ECO:0000256" key="1">
    <source>
        <dbReference type="SAM" id="MobiDB-lite"/>
    </source>
</evidence>
<dbReference type="AlphaFoldDB" id="A0A0A9D1T9"/>
<dbReference type="EMBL" id="GBRH01218300">
    <property type="protein sequence ID" value="JAD79595.1"/>
    <property type="molecule type" value="Transcribed_RNA"/>
</dbReference>
<organism evidence="2">
    <name type="scientific">Arundo donax</name>
    <name type="common">Giant reed</name>
    <name type="synonym">Donax arundinaceus</name>
    <dbReference type="NCBI Taxonomy" id="35708"/>
    <lineage>
        <taxon>Eukaryota</taxon>
        <taxon>Viridiplantae</taxon>
        <taxon>Streptophyta</taxon>
        <taxon>Embryophyta</taxon>
        <taxon>Tracheophyta</taxon>
        <taxon>Spermatophyta</taxon>
        <taxon>Magnoliopsida</taxon>
        <taxon>Liliopsida</taxon>
        <taxon>Poales</taxon>
        <taxon>Poaceae</taxon>
        <taxon>PACMAD clade</taxon>
        <taxon>Arundinoideae</taxon>
        <taxon>Arundineae</taxon>
        <taxon>Arundo</taxon>
    </lineage>
</organism>
<proteinExistence type="predicted"/>
<dbReference type="GO" id="GO:0032196">
    <property type="term" value="P:transposition"/>
    <property type="evidence" value="ECO:0007669"/>
    <property type="project" value="InterPro"/>
</dbReference>
<reference evidence="2" key="1">
    <citation type="submission" date="2014-09" db="EMBL/GenBank/DDBJ databases">
        <authorList>
            <person name="Magalhaes I.L.F."/>
            <person name="Oliveira U."/>
            <person name="Santos F.R."/>
            <person name="Vidigal T.H.D.A."/>
            <person name="Brescovit A.D."/>
            <person name="Santos A.J."/>
        </authorList>
    </citation>
    <scope>NUCLEOTIDE SEQUENCE</scope>
    <source>
        <tissue evidence="2">Shoot tissue taken approximately 20 cm above the soil surface</tissue>
    </source>
</reference>
<dbReference type="InterPro" id="IPR039266">
    <property type="entry name" value="EN-1/SPM"/>
</dbReference>
<dbReference type="PANTHER" id="PTHR33157">
    <property type="entry name" value="AUTONOMOUS TRANSPOSABLE ELEMENT EN-1 MOSAIC PROTEIN-RELATED"/>
    <property type="match status" value="1"/>
</dbReference>
<feature type="compositionally biased region" description="Basic residues" evidence="1">
    <location>
        <begin position="1"/>
        <end position="10"/>
    </location>
</feature>
<dbReference type="PANTHER" id="PTHR33157:SF14">
    <property type="entry name" value="AUTONOMOUS TRANSPOSABLE ELEMENT EN-1 MOSAIC PROTEIN"/>
    <property type="match status" value="1"/>
</dbReference>
<sequence length="196" mass="22875">MKRRFSHRSGKGASHDNTSGHLVENDNEVENNESGPSEERKKRGRTTLRRPPNGQQIRIIPLGEEQFEFETYSPDTNMGIGGQITELLKHEYPSVIEESPIKKYHASKWVHYYNTKDEEGMTAADRVKEEFWSIYSVDEELRPHADYAFEKFASKQCENMMYQLHLDTVKKYYDKVLNRKIKDTAACKIELKKANI</sequence>
<evidence type="ECO:0000313" key="2">
    <source>
        <dbReference type="EMBL" id="JAD79595.1"/>
    </source>
</evidence>
<feature type="region of interest" description="Disordered" evidence="1">
    <location>
        <begin position="1"/>
        <end position="57"/>
    </location>
</feature>
<accession>A0A0A9D1T9</accession>
<protein>
    <submittedName>
        <fullName evidence="2">Uncharacterized protein</fullName>
    </submittedName>
</protein>
<name>A0A0A9D1T9_ARUDO</name>
<reference evidence="2" key="2">
    <citation type="journal article" date="2015" name="Data Brief">
        <title>Shoot transcriptome of the giant reed, Arundo donax.</title>
        <authorList>
            <person name="Barrero R.A."/>
            <person name="Guerrero F.D."/>
            <person name="Moolhuijzen P."/>
            <person name="Goolsby J.A."/>
            <person name="Tidwell J."/>
            <person name="Bellgard S.E."/>
            <person name="Bellgard M.I."/>
        </authorList>
    </citation>
    <scope>NUCLEOTIDE SEQUENCE</scope>
    <source>
        <tissue evidence="2">Shoot tissue taken approximately 20 cm above the soil surface</tissue>
    </source>
</reference>